<reference evidence="2" key="1">
    <citation type="submission" date="2021-03" db="EMBL/GenBank/DDBJ databases">
        <authorList>
            <person name="Bekaert M."/>
        </authorList>
    </citation>
    <scope>NUCLEOTIDE SEQUENCE</scope>
</reference>
<feature type="region of interest" description="Disordered" evidence="1">
    <location>
        <begin position="38"/>
        <end position="88"/>
    </location>
</feature>
<dbReference type="EMBL" id="CAJPWZ010003324">
    <property type="protein sequence ID" value="CAG2257300.1"/>
    <property type="molecule type" value="Genomic_DNA"/>
</dbReference>
<comment type="caution">
    <text evidence="2">The sequence shown here is derived from an EMBL/GenBank/DDBJ whole genome shotgun (WGS) entry which is preliminary data.</text>
</comment>
<organism evidence="2 3">
    <name type="scientific">Mytilus edulis</name>
    <name type="common">Blue mussel</name>
    <dbReference type="NCBI Taxonomy" id="6550"/>
    <lineage>
        <taxon>Eukaryota</taxon>
        <taxon>Metazoa</taxon>
        <taxon>Spiralia</taxon>
        <taxon>Lophotrochozoa</taxon>
        <taxon>Mollusca</taxon>
        <taxon>Bivalvia</taxon>
        <taxon>Autobranchia</taxon>
        <taxon>Pteriomorphia</taxon>
        <taxon>Mytilida</taxon>
        <taxon>Mytiloidea</taxon>
        <taxon>Mytilidae</taxon>
        <taxon>Mytilinae</taxon>
        <taxon>Mytilus</taxon>
    </lineage>
</organism>
<feature type="compositionally biased region" description="Polar residues" evidence="1">
    <location>
        <begin position="55"/>
        <end position="80"/>
    </location>
</feature>
<sequence length="237" mass="26323">MYLTQVRDQETVDSIYETIDESNILDINISTDLQVMYDESGNPSGIDDEHELHAGSNNDSYETPLSDTNVHTNSTAVNNPSTSSSFSSVSGGSGYLNPYQPIVFDVDIHKYSTTCGVKERVDTIGYEADKSVPDKLNPYQSFFSVTNNQNYNSIIIQDGMETSVHIIGEKGEIFDQSTVSSKCDSKTSSTNKSKASFEFHRSETETVNLKMSIKKTKTNTNVTQKKFDRSSDWPVGK</sequence>
<evidence type="ECO:0000256" key="1">
    <source>
        <dbReference type="SAM" id="MobiDB-lite"/>
    </source>
</evidence>
<evidence type="ECO:0000313" key="3">
    <source>
        <dbReference type="Proteomes" id="UP000683360"/>
    </source>
</evidence>
<dbReference type="Proteomes" id="UP000683360">
    <property type="component" value="Unassembled WGS sequence"/>
</dbReference>
<gene>
    <name evidence="2" type="ORF">MEDL_68522</name>
</gene>
<accession>A0A8S3VHB1</accession>
<dbReference type="AlphaFoldDB" id="A0A8S3VHB1"/>
<proteinExistence type="predicted"/>
<keyword evidence="3" id="KW-1185">Reference proteome</keyword>
<protein>
    <submittedName>
        <fullName evidence="2">Uncharacterized protein</fullName>
    </submittedName>
</protein>
<name>A0A8S3VHB1_MYTED</name>
<dbReference type="OrthoDB" id="10601215at2759"/>
<evidence type="ECO:0000313" key="2">
    <source>
        <dbReference type="EMBL" id="CAG2257300.1"/>
    </source>
</evidence>